<dbReference type="GO" id="GO:0016787">
    <property type="term" value="F:hydrolase activity"/>
    <property type="evidence" value="ECO:0007669"/>
    <property type="project" value="InterPro"/>
</dbReference>
<reference evidence="4" key="2">
    <citation type="submission" date="2015-04" db="EMBL/GenBank/DDBJ databases">
        <title>Complete genome sequence of Salinicoccus halodurans strain H3B36, isolated from the Qaidam basin of China.</title>
        <authorList>
            <person name="Ma Y."/>
            <person name="Jiang K."/>
            <person name="Xue Y."/>
        </authorList>
    </citation>
    <scope>NUCLEOTIDE SEQUENCE [LARGE SCALE GENOMIC DNA]</scope>
    <source>
        <strain evidence="4">H3B36</strain>
    </source>
</reference>
<feature type="domain" description="Calcineurin-like phosphoesterase" evidence="1">
    <location>
        <begin position="1"/>
        <end position="228"/>
    </location>
</feature>
<dbReference type="InterPro" id="IPR004843">
    <property type="entry name" value="Calcineurin-like_PHP"/>
</dbReference>
<dbReference type="RefSeq" id="WP_046791285.1">
    <property type="nucleotide sequence ID" value="NZ_CP011366.1"/>
</dbReference>
<dbReference type="NCBIfam" id="TIGR03729">
    <property type="entry name" value="acc_ester"/>
    <property type="match status" value="1"/>
</dbReference>
<evidence type="ECO:0000259" key="1">
    <source>
        <dbReference type="Pfam" id="PF00149"/>
    </source>
</evidence>
<evidence type="ECO:0000313" key="5">
    <source>
        <dbReference type="Proteomes" id="UP000183090"/>
    </source>
</evidence>
<dbReference type="PANTHER" id="PTHR36492:SF2">
    <property type="entry name" value="[ACYL-CARRIER-PROTEIN] PHOSPHODIESTERASE PPTH"/>
    <property type="match status" value="1"/>
</dbReference>
<reference evidence="3 5" key="3">
    <citation type="submission" date="2016-10" db="EMBL/GenBank/DDBJ databases">
        <authorList>
            <person name="Varghese N."/>
            <person name="Submissions S."/>
        </authorList>
    </citation>
    <scope>NUCLEOTIDE SEQUENCE [LARGE SCALE GENOMIC DNA]</scope>
    <source>
        <strain evidence="3 5">CGMCC 1.6501</strain>
    </source>
</reference>
<accession>A0A0F7HM03</accession>
<dbReference type="OrthoDB" id="113290at2"/>
<reference evidence="2 4" key="1">
    <citation type="journal article" date="2015" name="Int. J. Syst. Evol. Microbiol.">
        <title>Complete genome sequence of Salinicoccus halodurans H3B36, isolated from the Qaidam Basin in China.</title>
        <authorList>
            <person name="Jiang K."/>
            <person name="Xue Y."/>
            <person name="Ma Y."/>
        </authorList>
    </citation>
    <scope>NUCLEOTIDE SEQUENCE [LARGE SCALE GENOMIC DNA]</scope>
    <source>
        <strain evidence="2 4">H3B36</strain>
    </source>
</reference>
<name>A0A0F7HM03_9STAP</name>
<protein>
    <submittedName>
        <fullName evidence="3">Phosphoesterase</fullName>
    </submittedName>
    <submittedName>
        <fullName evidence="2">Phosphohydrolase</fullName>
    </submittedName>
</protein>
<keyword evidence="4" id="KW-1185">Reference proteome</keyword>
<organism evidence="3 5">
    <name type="scientific">Salinicoccus halodurans</name>
    <dbReference type="NCBI Taxonomy" id="407035"/>
    <lineage>
        <taxon>Bacteria</taxon>
        <taxon>Bacillati</taxon>
        <taxon>Bacillota</taxon>
        <taxon>Bacilli</taxon>
        <taxon>Bacillales</taxon>
        <taxon>Staphylococcaceae</taxon>
        <taxon>Salinicoccus</taxon>
    </lineage>
</organism>
<evidence type="ECO:0000313" key="4">
    <source>
        <dbReference type="Proteomes" id="UP000034029"/>
    </source>
</evidence>
<dbReference type="Proteomes" id="UP000183090">
    <property type="component" value="Unassembled WGS sequence"/>
</dbReference>
<dbReference type="InterPro" id="IPR029052">
    <property type="entry name" value="Metallo-depent_PP-like"/>
</dbReference>
<dbReference type="Gene3D" id="3.60.21.10">
    <property type="match status" value="1"/>
</dbReference>
<dbReference type="PANTHER" id="PTHR36492">
    <property type="match status" value="1"/>
</dbReference>
<sequence>MKIGIISDLHIDRGNIGKNTYEEVLAKEVKSQKLDLLLIAGDVSSHYKMTADFLKNMTNLTNVEILFVPGNHDYWLREEDEKTTREVYEFYKNMPGSLLETPYIINDDWAIVGHSGWYDYTYADERFSMEKLERGKFYGGTWQDKLKIDWQLQDRELSRIFAEKVEDDMEKVEGRNIILMTHVVTHKRYAVPMPHRLFDYFNAFIGTSDFDALYKKYPIKYSIMGHVHFRHQFRQNGLTYICACLGYPREWQTDDIKAEMKNTLQVMEI</sequence>
<dbReference type="SUPFAM" id="SSF56300">
    <property type="entry name" value="Metallo-dependent phosphatases"/>
    <property type="match status" value="1"/>
</dbReference>
<proteinExistence type="predicted"/>
<dbReference type="Proteomes" id="UP000034029">
    <property type="component" value="Chromosome"/>
</dbReference>
<dbReference type="InterPro" id="IPR052963">
    <property type="entry name" value="Pantetheine_PDE"/>
</dbReference>
<dbReference type="AlphaFoldDB" id="A0A0F7HM03"/>
<evidence type="ECO:0000313" key="2">
    <source>
        <dbReference type="EMBL" id="AKG75108.1"/>
    </source>
</evidence>
<dbReference type="InterPro" id="IPR022302">
    <property type="entry name" value="Phosphoesterase_putative"/>
</dbReference>
<dbReference type="KEGG" id="shv:AAT16_13465"/>
<dbReference type="Pfam" id="PF00149">
    <property type="entry name" value="Metallophos"/>
    <property type="match status" value="1"/>
</dbReference>
<dbReference type="EMBL" id="CP011366">
    <property type="protein sequence ID" value="AKG75108.1"/>
    <property type="molecule type" value="Genomic_DNA"/>
</dbReference>
<gene>
    <name evidence="2" type="ORF">AAT16_13465</name>
    <name evidence="3" type="ORF">SAMN05216235_0954</name>
</gene>
<evidence type="ECO:0000313" key="3">
    <source>
        <dbReference type="EMBL" id="SFK65900.1"/>
    </source>
</evidence>
<dbReference type="EMBL" id="FOTB01000002">
    <property type="protein sequence ID" value="SFK65900.1"/>
    <property type="molecule type" value="Genomic_DNA"/>
</dbReference>